<dbReference type="Gene3D" id="2.10.260.10">
    <property type="match status" value="1"/>
</dbReference>
<dbReference type="InterPro" id="IPR037914">
    <property type="entry name" value="SpoVT-AbrB_sf"/>
</dbReference>
<proteinExistence type="predicted"/>
<dbReference type="Proteomes" id="UP000580051">
    <property type="component" value="Unassembled WGS sequence"/>
</dbReference>
<accession>A0A6V8NL07</accession>
<dbReference type="PANTHER" id="PTHR34860:SF6">
    <property type="entry name" value="REPRESSOR-LIKE PROTEIN SSO7C3"/>
    <property type="match status" value="1"/>
</dbReference>
<dbReference type="GO" id="GO:0003677">
    <property type="term" value="F:DNA binding"/>
    <property type="evidence" value="ECO:0007669"/>
    <property type="project" value="InterPro"/>
</dbReference>
<protein>
    <recommendedName>
        <fullName evidence="1">SpoVT-AbrB domain-containing protein</fullName>
    </recommendedName>
</protein>
<sequence length="73" mass="8227">MLVARVLQKGQIVIPKEARKKANLAPGDRVEVRITEEGIVIVPFKKSYTESFRGLVKGKLSLEELEKLYAEKS</sequence>
<dbReference type="PANTHER" id="PTHR34860">
    <property type="entry name" value="REPRESSOR-LIKE PROTEIN SSO7C3"/>
    <property type="match status" value="1"/>
</dbReference>
<name>A0A6V8NL07_9ACTN</name>
<gene>
    <name evidence="2" type="ORF">HKBW3S06_00255</name>
</gene>
<dbReference type="RefSeq" id="WP_176226171.1">
    <property type="nucleotide sequence ID" value="NZ_BLRV01000014.1"/>
</dbReference>
<dbReference type="InterPro" id="IPR052975">
    <property type="entry name" value="Repressor-like_regulatory"/>
</dbReference>
<dbReference type="Pfam" id="PF04014">
    <property type="entry name" value="MazE_antitoxin"/>
    <property type="match status" value="1"/>
</dbReference>
<feature type="domain" description="SpoVT-AbrB" evidence="1">
    <location>
        <begin position="4"/>
        <end position="49"/>
    </location>
</feature>
<organism evidence="2 3">
    <name type="scientific">Candidatus Hakubella thermalkaliphila</name>
    <dbReference type="NCBI Taxonomy" id="2754717"/>
    <lineage>
        <taxon>Bacteria</taxon>
        <taxon>Bacillati</taxon>
        <taxon>Actinomycetota</taxon>
        <taxon>Actinomycetota incertae sedis</taxon>
        <taxon>Candidatus Hakubellales</taxon>
        <taxon>Candidatus Hakubellaceae</taxon>
        <taxon>Candidatus Hakubella</taxon>
    </lineage>
</organism>
<dbReference type="EMBL" id="BLRV01000014">
    <property type="protein sequence ID" value="GFP21029.1"/>
    <property type="molecule type" value="Genomic_DNA"/>
</dbReference>
<dbReference type="InterPro" id="IPR007159">
    <property type="entry name" value="SpoVT-AbrB_dom"/>
</dbReference>
<evidence type="ECO:0000313" key="3">
    <source>
        <dbReference type="Proteomes" id="UP000580051"/>
    </source>
</evidence>
<dbReference type="SMART" id="SM00966">
    <property type="entry name" value="SpoVT_AbrB"/>
    <property type="match status" value="1"/>
</dbReference>
<reference evidence="2 3" key="1">
    <citation type="journal article" date="2020" name="Front. Microbiol.">
        <title>Single-cell genomics of novel Actinobacteria with the Wood-Ljungdahl pathway discovered in a serpentinizing system.</title>
        <authorList>
            <person name="Merino N."/>
            <person name="Kawai M."/>
            <person name="Boyd E.S."/>
            <person name="Colman D.R."/>
            <person name="McGlynn S.E."/>
            <person name="Nealson K.H."/>
            <person name="Kurokawa K."/>
            <person name="Hongoh Y."/>
        </authorList>
    </citation>
    <scope>NUCLEOTIDE SEQUENCE [LARGE SCALE GENOMIC DNA]</scope>
    <source>
        <strain evidence="2 3">S06</strain>
    </source>
</reference>
<evidence type="ECO:0000313" key="2">
    <source>
        <dbReference type="EMBL" id="GFP21029.1"/>
    </source>
</evidence>
<dbReference type="NCBIfam" id="TIGR01439">
    <property type="entry name" value="lp_hng_hel_AbrB"/>
    <property type="match status" value="1"/>
</dbReference>
<comment type="caution">
    <text evidence="2">The sequence shown here is derived from an EMBL/GenBank/DDBJ whole genome shotgun (WGS) entry which is preliminary data.</text>
</comment>
<dbReference type="SUPFAM" id="SSF89447">
    <property type="entry name" value="AbrB/MazE/MraZ-like"/>
    <property type="match status" value="1"/>
</dbReference>
<evidence type="ECO:0000259" key="1">
    <source>
        <dbReference type="SMART" id="SM00966"/>
    </source>
</evidence>
<dbReference type="AlphaFoldDB" id="A0A6V8NL07"/>